<organism evidence="8">
    <name type="scientific">bioreactor metagenome</name>
    <dbReference type="NCBI Taxonomy" id="1076179"/>
    <lineage>
        <taxon>unclassified sequences</taxon>
        <taxon>metagenomes</taxon>
        <taxon>ecological metagenomes</taxon>
    </lineage>
</organism>
<evidence type="ECO:0000256" key="6">
    <source>
        <dbReference type="SAM" id="Phobius"/>
    </source>
</evidence>
<comment type="caution">
    <text evidence="8">The sequence shown here is derived from an EMBL/GenBank/DDBJ whole genome shotgun (WGS) entry which is preliminary data.</text>
</comment>
<feature type="transmembrane region" description="Helical" evidence="6">
    <location>
        <begin position="455"/>
        <end position="473"/>
    </location>
</feature>
<evidence type="ECO:0000256" key="4">
    <source>
        <dbReference type="ARBA" id="ARBA00022989"/>
    </source>
</evidence>
<keyword evidence="2" id="KW-1003">Cell membrane</keyword>
<feature type="transmembrane region" description="Helical" evidence="6">
    <location>
        <begin position="108"/>
        <end position="127"/>
    </location>
</feature>
<evidence type="ECO:0000259" key="7">
    <source>
        <dbReference type="Pfam" id="PF03553"/>
    </source>
</evidence>
<feature type="transmembrane region" description="Helical" evidence="6">
    <location>
        <begin position="372"/>
        <end position="396"/>
    </location>
</feature>
<dbReference type="AlphaFoldDB" id="A0A644YX94"/>
<name>A0A644YX94_9ZZZZ</name>
<dbReference type="EMBL" id="VSSQ01006553">
    <property type="protein sequence ID" value="MPM33092.1"/>
    <property type="molecule type" value="Genomic_DNA"/>
</dbReference>
<evidence type="ECO:0000256" key="3">
    <source>
        <dbReference type="ARBA" id="ARBA00022692"/>
    </source>
</evidence>
<dbReference type="PANTHER" id="PTHR43478">
    <property type="entry name" value="NA+/H+ ANTIPORTER-RELATED"/>
    <property type="match status" value="1"/>
</dbReference>
<dbReference type="Pfam" id="PF03553">
    <property type="entry name" value="Na_H_antiporter"/>
    <property type="match status" value="1"/>
</dbReference>
<reference evidence="8" key="1">
    <citation type="submission" date="2019-08" db="EMBL/GenBank/DDBJ databases">
        <authorList>
            <person name="Kucharzyk K."/>
            <person name="Murdoch R.W."/>
            <person name="Higgins S."/>
            <person name="Loffler F."/>
        </authorList>
    </citation>
    <scope>NUCLEOTIDE SEQUENCE</scope>
</reference>
<protein>
    <recommendedName>
        <fullName evidence="7">Na+/H+ antiporter NhaC-like C-terminal domain-containing protein</fullName>
    </recommendedName>
</protein>
<evidence type="ECO:0000256" key="5">
    <source>
        <dbReference type="ARBA" id="ARBA00023136"/>
    </source>
</evidence>
<evidence type="ECO:0000256" key="1">
    <source>
        <dbReference type="ARBA" id="ARBA00004651"/>
    </source>
</evidence>
<dbReference type="PANTHER" id="PTHR43478:SF1">
    <property type="entry name" value="NA+_H+ ANTIPORTER NHAC-LIKE C-TERMINAL DOMAIN-CONTAINING PROTEIN"/>
    <property type="match status" value="1"/>
</dbReference>
<feature type="domain" description="Na+/H+ antiporter NhaC-like C-terminal" evidence="7">
    <location>
        <begin position="157"/>
        <end position="472"/>
    </location>
</feature>
<keyword evidence="4 6" id="KW-1133">Transmembrane helix</keyword>
<evidence type="ECO:0000256" key="2">
    <source>
        <dbReference type="ARBA" id="ARBA00022475"/>
    </source>
</evidence>
<feature type="transmembrane region" description="Helical" evidence="6">
    <location>
        <begin position="257"/>
        <end position="276"/>
    </location>
</feature>
<accession>A0A644YX94</accession>
<feature type="transmembrane region" description="Helical" evidence="6">
    <location>
        <begin position="29"/>
        <end position="53"/>
    </location>
</feature>
<dbReference type="GO" id="GO:0005886">
    <property type="term" value="C:plasma membrane"/>
    <property type="evidence" value="ECO:0007669"/>
    <property type="project" value="UniProtKB-SubCell"/>
</dbReference>
<keyword evidence="3 6" id="KW-0812">Transmembrane</keyword>
<feature type="transmembrane region" description="Helical" evidence="6">
    <location>
        <begin position="288"/>
        <end position="310"/>
    </location>
</feature>
<gene>
    <name evidence="8" type="ORF">SDC9_79659</name>
</gene>
<feature type="transmembrane region" description="Helical" evidence="6">
    <location>
        <begin position="479"/>
        <end position="497"/>
    </location>
</feature>
<feature type="transmembrane region" description="Helical" evidence="6">
    <location>
        <begin position="194"/>
        <end position="213"/>
    </location>
</feature>
<evidence type="ECO:0000313" key="8">
    <source>
        <dbReference type="EMBL" id="MPM33092.1"/>
    </source>
</evidence>
<feature type="transmembrane region" description="Helical" evidence="6">
    <location>
        <begin position="331"/>
        <end position="352"/>
    </location>
</feature>
<comment type="subcellular location">
    <subcellularLocation>
        <location evidence="1">Cell membrane</location>
        <topology evidence="1">Multi-pass membrane protein</topology>
    </subcellularLocation>
</comment>
<keyword evidence="5 6" id="KW-0472">Membrane</keyword>
<feature type="transmembrane region" description="Helical" evidence="6">
    <location>
        <begin position="148"/>
        <end position="174"/>
    </location>
</feature>
<proteinExistence type="predicted"/>
<sequence length="517" mass="55471">MDSYGILSLLPPLLAVIIAIRTKNVITALFWSGLLGVFVLAGGNPITAVPMYIKDYIFVQAADGYNSSLLVMMIFIGGFVGVVTESGGASAFANRVAHIINTRCKAQLAVWFMGLLIFFSDSGNPLIIGPAFQPITDRIKVSREKLAWLLDATASPVCILIPFIGWGIFIMGLMQKEFDALHLGYTDFETFVRVIPFQFYAIGTLFMIPIVALTGREFGAMFRAEKRAIELNQPYAPGSQTARTTIDTQDVHPGATYNMMLLPLIVLFVTIFGLLIPQGFPLQPVKGAVLRSALCTGYLLGAFVCMLLMVKNKVATFKESFGMYMNGAKSVTFILMILVLAWVLGSVCKALGTANFIVELARGNIPTFAVPLLLFFVGMCISFATGSSWGTFAILIPLAIPMSVKLGAPLYASIGAVLSGGLFGDHCSPISDTTVLSAIGAACDLIDHVKTQLPYALMVCVVCSVGYLLAGIYETPLLLFGVLAGVLVMILGCSMIWGKRLSDEPDEAAAPADVAEN</sequence>
<dbReference type="InterPro" id="IPR018461">
    <property type="entry name" value="Na/H_Antiport_NhaC-like_C"/>
</dbReference>
<feature type="transmembrane region" description="Helical" evidence="6">
    <location>
        <begin position="65"/>
        <end position="84"/>
    </location>
</feature>